<geneLocation type="plasmid" evidence="2 3">
    <name>pNL1</name>
</geneLocation>
<feature type="region of interest" description="Disordered" evidence="1">
    <location>
        <begin position="62"/>
        <end position="112"/>
    </location>
</feature>
<keyword evidence="3" id="KW-1185">Reference proteome</keyword>
<reference evidence="2 3" key="1">
    <citation type="submission" date="2007-04" db="EMBL/GenBank/DDBJ databases">
        <title>Complete sequence of plasmid pNL1 of Novosphingobium aromaticivorans DSM 12444.</title>
        <authorList>
            <consortium name="US DOE Joint Genome Institute"/>
            <person name="Copeland A."/>
            <person name="Lucas S."/>
            <person name="Lapidus A."/>
            <person name="Barry K."/>
            <person name="Detter J.C."/>
            <person name="Glavina del Rio T."/>
            <person name="Hammon N."/>
            <person name="Israni S."/>
            <person name="Dalin E."/>
            <person name="Tice H."/>
            <person name="Pitluck S."/>
            <person name="Chertkov O."/>
            <person name="Han C."/>
            <person name="Thomson S."/>
            <person name="Schmutz J."/>
            <person name="Larimer F."/>
            <person name="Land M."/>
            <person name="Kyrpides N."/>
            <person name="Ivanova N."/>
            <person name="Fredrickson J."/>
            <person name="Romine M.F."/>
            <person name="Richardson P."/>
        </authorList>
    </citation>
    <scope>NUCLEOTIDE SEQUENCE [LARGE SCALE GENOMIC DNA]</scope>
    <source>
        <strain evidence="3">ATCC 700278 / DSM 12444 / CCUG 56034 / CIP 105152 / NBRC 16084 / F199</strain>
        <plasmid evidence="2 3">pNL1</plasmid>
    </source>
</reference>
<protein>
    <submittedName>
        <fullName evidence="2">Uncharacterized protein</fullName>
    </submittedName>
</protein>
<dbReference type="HOGENOM" id="CLU_1968273_0_0_5"/>
<dbReference type="EMBL" id="CP000676">
    <property type="protein sequence ID" value="ABP64220.1"/>
    <property type="molecule type" value="Genomic_DNA"/>
</dbReference>
<dbReference type="AlphaFoldDB" id="A4XE59"/>
<accession>A4XE59</accession>
<keyword evidence="2" id="KW-0614">Plasmid</keyword>
<dbReference type="Proteomes" id="UP000009134">
    <property type="component" value="Plasmid pNL1"/>
</dbReference>
<name>A4XE59_NOVAD</name>
<dbReference type="KEGG" id="nar:Saro_3978"/>
<evidence type="ECO:0000313" key="3">
    <source>
        <dbReference type="Proteomes" id="UP000009134"/>
    </source>
</evidence>
<organism evidence="2 3">
    <name type="scientific">Novosphingobium aromaticivorans (strain ATCC 700278 / DSM 12444 / CCUG 56034 / CIP 105152 / NBRC 16084 / F199)</name>
    <dbReference type="NCBI Taxonomy" id="279238"/>
    <lineage>
        <taxon>Bacteria</taxon>
        <taxon>Pseudomonadati</taxon>
        <taxon>Pseudomonadota</taxon>
        <taxon>Alphaproteobacteria</taxon>
        <taxon>Sphingomonadales</taxon>
        <taxon>Sphingomonadaceae</taxon>
        <taxon>Novosphingobium</taxon>
    </lineage>
</organism>
<proteinExistence type="predicted"/>
<evidence type="ECO:0000256" key="1">
    <source>
        <dbReference type="SAM" id="MobiDB-lite"/>
    </source>
</evidence>
<sequence length="127" mass="13834">MPFFFVDRDARNNGPARSLLAPACNGLAACWQGREAFASAGQATPVFGATGALTNRVKHSRRLAKHDGRHWPASRRAVPPIFTPEEGEKIGTPTPAARRAAGDPFLTRTKLGHPRGDLFNSFDRRLT</sequence>
<evidence type="ECO:0000313" key="2">
    <source>
        <dbReference type="EMBL" id="ABP64220.1"/>
    </source>
</evidence>
<gene>
    <name evidence="2" type="ordered locus">Saro_3978</name>
</gene>